<dbReference type="RefSeq" id="WP_260728659.1">
    <property type="nucleotide sequence ID" value="NZ_BAAABS010000015.1"/>
</dbReference>
<accession>A0ABY5ZC74</accession>
<dbReference type="EMBL" id="CP073721">
    <property type="protein sequence ID" value="UWZ39259.1"/>
    <property type="molecule type" value="Genomic_DNA"/>
</dbReference>
<dbReference type="InterPro" id="IPR009061">
    <property type="entry name" value="DNA-bd_dom_put_sf"/>
</dbReference>
<dbReference type="PANTHER" id="PTHR30204">
    <property type="entry name" value="REDOX-CYCLING DRUG-SENSING TRANSCRIPTIONAL ACTIVATOR SOXR"/>
    <property type="match status" value="1"/>
</dbReference>
<dbReference type="InterPro" id="IPR047057">
    <property type="entry name" value="MerR_fam"/>
</dbReference>
<dbReference type="InterPro" id="IPR024344">
    <property type="entry name" value="MDMPI_metal-binding"/>
</dbReference>
<reference evidence="3" key="1">
    <citation type="submission" date="2021-04" db="EMBL/GenBank/DDBJ databases">
        <title>Biosynthetic gene clusters of Dactylosporangioum roseum.</title>
        <authorList>
            <person name="Hartkoorn R.C."/>
            <person name="Beaudoing E."/>
            <person name="Hot D."/>
            <person name="Moureu S."/>
        </authorList>
    </citation>
    <scope>NUCLEOTIDE SEQUENCE</scope>
    <source>
        <strain evidence="3">NRRL B-16295</strain>
    </source>
</reference>
<dbReference type="CDD" id="cd00592">
    <property type="entry name" value="HTH_MerR-like"/>
    <property type="match status" value="1"/>
</dbReference>
<evidence type="ECO:0000313" key="4">
    <source>
        <dbReference type="Proteomes" id="UP001058271"/>
    </source>
</evidence>
<dbReference type="InterPro" id="IPR017520">
    <property type="entry name" value="CHP03086"/>
</dbReference>
<evidence type="ECO:0000313" key="3">
    <source>
        <dbReference type="EMBL" id="UWZ39259.1"/>
    </source>
</evidence>
<keyword evidence="4" id="KW-1185">Reference proteome</keyword>
<dbReference type="NCBIfam" id="TIGR03083">
    <property type="entry name" value="maleylpyruvate isomerase family mycothiol-dependent enzyme"/>
    <property type="match status" value="1"/>
</dbReference>
<evidence type="ECO:0000259" key="2">
    <source>
        <dbReference type="PROSITE" id="PS50937"/>
    </source>
</evidence>
<dbReference type="NCBIfam" id="TIGR03086">
    <property type="entry name" value="TIGR03086 family metal-binding protein"/>
    <property type="match status" value="1"/>
</dbReference>
<proteinExistence type="predicted"/>
<evidence type="ECO:0000256" key="1">
    <source>
        <dbReference type="ARBA" id="ARBA00023125"/>
    </source>
</evidence>
<dbReference type="InterPro" id="IPR034660">
    <property type="entry name" value="DinB/YfiT-like"/>
</dbReference>
<dbReference type="PANTHER" id="PTHR30204:SF93">
    <property type="entry name" value="HTH MERR-TYPE DOMAIN-CONTAINING PROTEIN"/>
    <property type="match status" value="1"/>
</dbReference>
<dbReference type="Gene3D" id="1.10.1660.10">
    <property type="match status" value="1"/>
</dbReference>
<dbReference type="SMART" id="SM00422">
    <property type="entry name" value="HTH_MERR"/>
    <property type="match status" value="1"/>
</dbReference>
<dbReference type="InterPro" id="IPR017517">
    <property type="entry name" value="Maleyloyr_isom"/>
</dbReference>
<dbReference type="PRINTS" id="PR00040">
    <property type="entry name" value="HTHMERR"/>
</dbReference>
<dbReference type="SUPFAM" id="SSF46955">
    <property type="entry name" value="Putative DNA-binding domain"/>
    <property type="match status" value="1"/>
</dbReference>
<protein>
    <submittedName>
        <fullName evidence="3">TIGR03086 family protein</fullName>
    </submittedName>
</protein>
<dbReference type="SUPFAM" id="SSF109854">
    <property type="entry name" value="DinB/YfiT-like putative metalloenzymes"/>
    <property type="match status" value="1"/>
</dbReference>
<dbReference type="Proteomes" id="UP001058271">
    <property type="component" value="Chromosome"/>
</dbReference>
<feature type="domain" description="HTH merR-type" evidence="2">
    <location>
        <begin position="48"/>
        <end position="117"/>
    </location>
</feature>
<dbReference type="Pfam" id="PF13411">
    <property type="entry name" value="MerR_1"/>
    <property type="match status" value="1"/>
</dbReference>
<organism evidence="3 4">
    <name type="scientific">Dactylosporangium roseum</name>
    <dbReference type="NCBI Taxonomy" id="47989"/>
    <lineage>
        <taxon>Bacteria</taxon>
        <taxon>Bacillati</taxon>
        <taxon>Actinomycetota</taxon>
        <taxon>Actinomycetes</taxon>
        <taxon>Micromonosporales</taxon>
        <taxon>Micromonosporaceae</taxon>
        <taxon>Dactylosporangium</taxon>
    </lineage>
</organism>
<dbReference type="Pfam" id="PF11716">
    <property type="entry name" value="MDMPI_N"/>
    <property type="match status" value="1"/>
</dbReference>
<name>A0ABY5ZC74_9ACTN</name>
<keyword evidence="1" id="KW-0238">DNA-binding</keyword>
<gene>
    <name evidence="3" type="ORF">Drose_14080</name>
</gene>
<dbReference type="InterPro" id="IPR000551">
    <property type="entry name" value="MerR-type_HTH_dom"/>
</dbReference>
<dbReference type="PROSITE" id="PS50937">
    <property type="entry name" value="HTH_MERR_2"/>
    <property type="match status" value="1"/>
</dbReference>
<sequence length="568" mass="61445">MLENTRCQGHARPPEAGRTAVCHATGGVDSPIVGDTMVGGVPDEDAVLLSIGELAARTGLSVKLIRHWSDIGVVPPASRSAAGYRRYDTRAVARLELARTLRELGLGMAAIRDVLDGEHSVAEVAALHADALAVQIRALRVQRAVLRSVADRGSTTEELAVMTKLARLSAAQRTAIIHQFVSDVLGDLNVPGYREDLLAATPDLPDEPTDEQVDAWLELADLLDDPELRTAMRRMAEYAARHAPGRHDDHEVRAVQQVTDFWVRRVTEAIDAGIPADSPLADSIVTDIVGAWLPTQPGSDLRDRGDGEHARSRLLEQLEIAADTRAERYWQLLCIINGAAVRPSLAPAGQWLMTALRANPAPRVRAASIDAALGEATQPDPVGVLNAYARVLAEVDTIVATVTADRFDDPTPCADWNVRALLNHLVYENLMWTSLANGNPRTDFTADHLGDEHVAAFRASAQGALTAFRRPGMLTQRYGPAPGWRLVEQVVIEMLVHGWDLAKATGRPTDLAPDIAATTLATVHKIYGELPRTPGGSFAPTQPVPDRASTTDRLAAYLGRNVDWTPHD</sequence>
<dbReference type="Gene3D" id="1.20.120.450">
    <property type="entry name" value="dinb family like domain"/>
    <property type="match status" value="1"/>
</dbReference>